<keyword evidence="3" id="KW-1185">Reference proteome</keyword>
<dbReference type="InParanoid" id="Q5B3H3"/>
<feature type="compositionally biased region" description="Polar residues" evidence="1">
    <location>
        <begin position="813"/>
        <end position="829"/>
    </location>
</feature>
<proteinExistence type="predicted"/>
<evidence type="ECO:0000313" key="2">
    <source>
        <dbReference type="EMBL" id="CBF76504.1"/>
    </source>
</evidence>
<dbReference type="KEGG" id="ani:ANIA_04907"/>
<dbReference type="OrthoDB" id="4159838at2759"/>
<feature type="region of interest" description="Disordered" evidence="1">
    <location>
        <begin position="727"/>
        <end position="748"/>
    </location>
</feature>
<accession>C8V9G1</accession>
<protein>
    <submittedName>
        <fullName evidence="2">Uncharacterized protein</fullName>
    </submittedName>
</protein>
<feature type="region of interest" description="Disordered" evidence="1">
    <location>
        <begin position="967"/>
        <end position="1031"/>
    </location>
</feature>
<feature type="compositionally biased region" description="Acidic residues" evidence="1">
    <location>
        <begin position="1020"/>
        <end position="1031"/>
    </location>
</feature>
<feature type="compositionally biased region" description="Low complexity" evidence="1">
    <location>
        <begin position="857"/>
        <end position="866"/>
    </location>
</feature>
<sequence>MEDVRPTAKWANRMLRPLASIYHRLEKHHEIVTSVLTSKTREKIGAAPAPDTEQRTRPPRRTKSTERGLNHSDDDDELNDPAWIPGKSMDKRRIRHNYSSRGRGAGLGPRRRSRLLIRSPEAPKTLPGAIEIATPLITGKLRGSPLTETSPSLKMQLFQNRLSESSGGGSTEHRRSGRTHKAVFRPYQGSWKEILDQSGDPRLVDIAHLLDRIFLKFLGNTRVAFDRGGARSLLSTAVRRLPDFIAEEQRIQDELEEGCDIDMCDAYFTELEAVYAPGGDGWQPLREAVRAQGIYLVSCMIQNKWITSLAACRLLEECLKHQELDAFESLETKLLANVDTYQHPSALDPPRPSGQRDPIQLLGSYYLRHPARHVYVFEELTKLLTRGAVPPEWMVTTLWKKCVDKAIRSVSTEDRGYAAARRLIEAVILSSAGIYSSASPKMPPLANHRGQALRPVRPRETRASTTTSNLSNDQSLCPIPVQDALSNLVSSLLAALCGICIARSQAVDAVARSAGLKAREMVGDLAFTVQRAVGNETIILELEQAAFRPLRCGYVLLADCTLQCGQSGTPEVIYHCDSGSRRNIESFFKASASRQDVVRELARLVSQVFHHFGHTQDQGPVRTPYQIRARVSQLAQLTSTTGVALLLGKVAAETAMELAERTLDTDDHTWAVEVQEIVASSQQGETSQRSPSNSHSITSLYRWEDTIGEWVARTPAARPRAVTTAVAGKAQLKKHRRPRMVACSTSSSSASSICSEESVSSVTSSAPSPEPQTPVTAYAEKPQARRRGRPRIVSRTASTSRASSTCSEEGVSTEISSMSFEKPQVLNTGQRRRRGRPRLIASPANSLPAKSCLEDTSSVASSPASVSRKRPCVDRDSRSWPFKKTYHTRSSERVVSKGDNPTNDPDCSSYQPSSGATHVPAAAQTNTGLRDVLQKNPVGQGDATTRNTRMVPVPTLEVVIVNKSPSSNCAAASKHPMQPVKRRTRHSSITPRLSPRLPRRRQSVPARVTRRSLETVIPGPEDDSDDELSFL</sequence>
<organism evidence="2 3">
    <name type="scientific">Emericella nidulans (strain FGSC A4 / ATCC 38163 / CBS 112.46 / NRRL 194 / M139)</name>
    <name type="common">Aspergillus nidulans</name>
    <dbReference type="NCBI Taxonomy" id="227321"/>
    <lineage>
        <taxon>Eukaryota</taxon>
        <taxon>Fungi</taxon>
        <taxon>Dikarya</taxon>
        <taxon>Ascomycota</taxon>
        <taxon>Pezizomycotina</taxon>
        <taxon>Eurotiomycetes</taxon>
        <taxon>Eurotiomycetidae</taxon>
        <taxon>Eurotiales</taxon>
        <taxon>Aspergillaceae</taxon>
        <taxon>Aspergillus</taxon>
        <taxon>Aspergillus subgen. Nidulantes</taxon>
    </lineage>
</organism>
<name>Q5B3H3_EMENI</name>
<accession>Q5B3H3</accession>
<dbReference type="RefSeq" id="XP_662511.1">
    <property type="nucleotide sequence ID" value="XM_657419.1"/>
</dbReference>
<feature type="region of interest" description="Disordered" evidence="1">
    <location>
        <begin position="761"/>
        <end position="948"/>
    </location>
</feature>
<dbReference type="OMA" id="CGMHISR"/>
<dbReference type="eggNOG" id="ENOG502S27H">
    <property type="taxonomic scope" value="Eukaryota"/>
</dbReference>
<reference evidence="3" key="2">
    <citation type="journal article" date="2009" name="Fungal Genet. Biol.">
        <title>The 2008 update of the Aspergillus nidulans genome annotation: a community effort.</title>
        <authorList>
            <person name="Wortman J.R."/>
            <person name="Gilsenan J.M."/>
            <person name="Joardar V."/>
            <person name="Deegan J."/>
            <person name="Clutterbuck J."/>
            <person name="Andersen M.R."/>
            <person name="Archer D."/>
            <person name="Bencina M."/>
            <person name="Braus G."/>
            <person name="Coutinho P."/>
            <person name="von Dohren H."/>
            <person name="Doonan J."/>
            <person name="Driessen A.J."/>
            <person name="Durek P."/>
            <person name="Espeso E."/>
            <person name="Fekete E."/>
            <person name="Flipphi M."/>
            <person name="Estrada C.G."/>
            <person name="Geysens S."/>
            <person name="Goldman G."/>
            <person name="de Groot P.W."/>
            <person name="Hansen K."/>
            <person name="Harris S.D."/>
            <person name="Heinekamp T."/>
            <person name="Helmstaedt K."/>
            <person name="Henrissat B."/>
            <person name="Hofmann G."/>
            <person name="Homan T."/>
            <person name="Horio T."/>
            <person name="Horiuchi H."/>
            <person name="James S."/>
            <person name="Jones M."/>
            <person name="Karaffa L."/>
            <person name="Karanyi Z."/>
            <person name="Kato M."/>
            <person name="Keller N."/>
            <person name="Kelly D.E."/>
            <person name="Kiel J.A."/>
            <person name="Kim J.M."/>
            <person name="van der Klei I.J."/>
            <person name="Klis F.M."/>
            <person name="Kovalchuk A."/>
            <person name="Krasevec N."/>
            <person name="Kubicek C.P."/>
            <person name="Liu B."/>
            <person name="Maccabe A."/>
            <person name="Meyer V."/>
            <person name="Mirabito P."/>
            <person name="Miskei M."/>
            <person name="Mos M."/>
            <person name="Mullins J."/>
            <person name="Nelson D.R."/>
            <person name="Nielsen J."/>
            <person name="Oakley B.R."/>
            <person name="Osmani S.A."/>
            <person name="Pakula T."/>
            <person name="Paszewski A."/>
            <person name="Paulsen I."/>
            <person name="Pilsyk S."/>
            <person name="Pocsi I."/>
            <person name="Punt P.J."/>
            <person name="Ram A.F."/>
            <person name="Ren Q."/>
            <person name="Robellet X."/>
            <person name="Robson G."/>
            <person name="Seiboth B."/>
            <person name="van Solingen P."/>
            <person name="Specht T."/>
            <person name="Sun J."/>
            <person name="Taheri-Talesh N."/>
            <person name="Takeshita N."/>
            <person name="Ussery D."/>
            <person name="vanKuyk P.A."/>
            <person name="Visser H."/>
            <person name="van de Vondervoort P.J."/>
            <person name="de Vries R.P."/>
            <person name="Walton J."/>
            <person name="Xiang X."/>
            <person name="Xiong Y."/>
            <person name="Zeng A.P."/>
            <person name="Brandt B.W."/>
            <person name="Cornell M.J."/>
            <person name="van den Hondel C.A."/>
            <person name="Visser J."/>
            <person name="Oliver S.G."/>
            <person name="Turner G."/>
        </authorList>
    </citation>
    <scope>GENOME REANNOTATION</scope>
    <source>
        <strain evidence="3">FGSC A4 / ATCC 38163 / CBS 112.46 / NRRL 194 / M139</strain>
    </source>
</reference>
<dbReference type="AlphaFoldDB" id="Q5B3H3"/>
<dbReference type="GeneID" id="2872708"/>
<feature type="region of interest" description="Disordered" evidence="1">
    <location>
        <begin position="446"/>
        <end position="469"/>
    </location>
</feature>
<evidence type="ECO:0000313" key="3">
    <source>
        <dbReference type="Proteomes" id="UP000000560"/>
    </source>
</evidence>
<feature type="region of interest" description="Disordered" evidence="1">
    <location>
        <begin position="33"/>
        <end position="115"/>
    </location>
</feature>
<gene>
    <name evidence="2" type="ORF">ANIA_04907</name>
</gene>
<feature type="compositionally biased region" description="Basic and acidic residues" evidence="1">
    <location>
        <begin position="63"/>
        <end position="72"/>
    </location>
</feature>
<feature type="compositionally biased region" description="Low complexity" evidence="1">
    <location>
        <begin position="794"/>
        <end position="805"/>
    </location>
</feature>
<dbReference type="STRING" id="227321.Q5B3H3"/>
<dbReference type="EMBL" id="BN001303">
    <property type="protein sequence ID" value="CBF76504.1"/>
    <property type="molecule type" value="Genomic_DNA"/>
</dbReference>
<evidence type="ECO:0000256" key="1">
    <source>
        <dbReference type="SAM" id="MobiDB-lite"/>
    </source>
</evidence>
<dbReference type="VEuPathDB" id="FungiDB:AN4907"/>
<feature type="compositionally biased region" description="Polar residues" evidence="1">
    <location>
        <begin position="899"/>
        <end position="916"/>
    </location>
</feature>
<dbReference type="HOGENOM" id="CLU_011198_0_0_1"/>
<reference evidence="3" key="1">
    <citation type="journal article" date="2005" name="Nature">
        <title>Sequencing of Aspergillus nidulans and comparative analysis with A. fumigatus and A. oryzae.</title>
        <authorList>
            <person name="Galagan J.E."/>
            <person name="Calvo S.E."/>
            <person name="Cuomo C."/>
            <person name="Ma L.J."/>
            <person name="Wortman J.R."/>
            <person name="Batzoglou S."/>
            <person name="Lee S.I."/>
            <person name="Basturkmen M."/>
            <person name="Spevak C.C."/>
            <person name="Clutterbuck J."/>
            <person name="Kapitonov V."/>
            <person name="Jurka J."/>
            <person name="Scazzocchio C."/>
            <person name="Farman M."/>
            <person name="Butler J."/>
            <person name="Purcell S."/>
            <person name="Harris S."/>
            <person name="Braus G.H."/>
            <person name="Draht O."/>
            <person name="Busch S."/>
            <person name="D'Enfert C."/>
            <person name="Bouchier C."/>
            <person name="Goldman G.H."/>
            <person name="Bell-Pedersen D."/>
            <person name="Griffiths-Jones S."/>
            <person name="Doonan J.H."/>
            <person name="Yu J."/>
            <person name="Vienken K."/>
            <person name="Pain A."/>
            <person name="Freitag M."/>
            <person name="Selker E.U."/>
            <person name="Archer D.B."/>
            <person name="Penalva M.A."/>
            <person name="Oakley B.R."/>
            <person name="Momany M."/>
            <person name="Tanaka T."/>
            <person name="Kumagai T."/>
            <person name="Asai K."/>
            <person name="Machida M."/>
            <person name="Nierman W.C."/>
            <person name="Denning D.W."/>
            <person name="Caddick M."/>
            <person name="Hynes M."/>
            <person name="Paoletti M."/>
            <person name="Fischer R."/>
            <person name="Miller B."/>
            <person name="Dyer P."/>
            <person name="Sachs M.S."/>
            <person name="Osmani S.A."/>
            <person name="Birren B.W."/>
        </authorList>
    </citation>
    <scope>NUCLEOTIDE SEQUENCE [LARGE SCALE GENOMIC DNA]</scope>
    <source>
        <strain evidence="3">FGSC A4 / ATCC 38163 / CBS 112.46 / NRRL 194 / M139</strain>
    </source>
</reference>
<dbReference type="Proteomes" id="UP000000560">
    <property type="component" value="Chromosome III"/>
</dbReference>